<dbReference type="CDD" id="cd05325">
    <property type="entry name" value="carb_red_sniffer_like_SDR_c"/>
    <property type="match status" value="1"/>
</dbReference>
<dbReference type="PANTHER" id="PTHR45458:SF1">
    <property type="entry name" value="SHORT CHAIN DEHYDROGENASE"/>
    <property type="match status" value="1"/>
</dbReference>
<dbReference type="InterPro" id="IPR052184">
    <property type="entry name" value="SDR_enzymes"/>
</dbReference>
<protein>
    <submittedName>
        <fullName evidence="1">SDR family oxidoreductase</fullName>
    </submittedName>
</protein>
<dbReference type="InterPro" id="IPR003560">
    <property type="entry name" value="DHB_DH"/>
</dbReference>
<keyword evidence="2" id="KW-1185">Reference proteome</keyword>
<sequence>MTVHVKLVVGADRGIAHAMSRHLHGRGDAVVAVCVGDGADLAAAGVTVEPDVDVTSDEAVTGLAKRLEERGTRLDWLVHVAGIMHLDTLETVDLDDARRQFEVNTLGPLRVVRTLRGLIDAGGKVGILTSRVGSLGDNASGGDYAYRISKAGANMVALNLHHDLAPRGVMVQALHPGMVRTHLLDVIDPGEMERYAAAFSTPEQAAARLVTVLDALTPESAGRFQHADGTELPW</sequence>
<dbReference type="Gene3D" id="3.40.50.720">
    <property type="entry name" value="NAD(P)-binding Rossmann-like Domain"/>
    <property type="match status" value="1"/>
</dbReference>
<dbReference type="SUPFAM" id="SSF51735">
    <property type="entry name" value="NAD(P)-binding Rossmann-fold domains"/>
    <property type="match status" value="1"/>
</dbReference>
<dbReference type="RefSeq" id="WP_337718467.1">
    <property type="nucleotide sequence ID" value="NZ_JBBEGL010000011.1"/>
</dbReference>
<comment type="caution">
    <text evidence="1">The sequence shown here is derived from an EMBL/GenBank/DDBJ whole genome shotgun (WGS) entry which is preliminary data.</text>
</comment>
<organism evidence="1 2">
    <name type="scientific">Actinomycetospora aeridis</name>
    <dbReference type="NCBI Taxonomy" id="3129231"/>
    <lineage>
        <taxon>Bacteria</taxon>
        <taxon>Bacillati</taxon>
        <taxon>Actinomycetota</taxon>
        <taxon>Actinomycetes</taxon>
        <taxon>Pseudonocardiales</taxon>
        <taxon>Pseudonocardiaceae</taxon>
        <taxon>Actinomycetospora</taxon>
    </lineage>
</organism>
<proteinExistence type="predicted"/>
<dbReference type="InterPro" id="IPR036291">
    <property type="entry name" value="NAD(P)-bd_dom_sf"/>
</dbReference>
<dbReference type="Proteomes" id="UP001370100">
    <property type="component" value="Unassembled WGS sequence"/>
</dbReference>
<reference evidence="1 2" key="1">
    <citation type="submission" date="2024-03" db="EMBL/GenBank/DDBJ databases">
        <title>Actinomycetospora sp. OC33-EN06, a novel actinomycete isolated from wild orchid (Aerides multiflora).</title>
        <authorList>
            <person name="Suriyachadkun C."/>
        </authorList>
    </citation>
    <scope>NUCLEOTIDE SEQUENCE [LARGE SCALE GENOMIC DNA]</scope>
    <source>
        <strain evidence="1 2">OC33-EN06</strain>
    </source>
</reference>
<evidence type="ECO:0000313" key="2">
    <source>
        <dbReference type="Proteomes" id="UP001370100"/>
    </source>
</evidence>
<accession>A0ABU8NEK5</accession>
<dbReference type="PANTHER" id="PTHR45458">
    <property type="entry name" value="SHORT-CHAIN DEHYDROGENASE/REDUCTASE SDR"/>
    <property type="match status" value="1"/>
</dbReference>
<dbReference type="EMBL" id="JBBEGL010000011">
    <property type="protein sequence ID" value="MEJ2890272.1"/>
    <property type="molecule type" value="Genomic_DNA"/>
</dbReference>
<name>A0ABU8NEK5_9PSEU</name>
<dbReference type="Pfam" id="PF13561">
    <property type="entry name" value="adh_short_C2"/>
    <property type="match status" value="1"/>
</dbReference>
<dbReference type="InterPro" id="IPR002347">
    <property type="entry name" value="SDR_fam"/>
</dbReference>
<gene>
    <name evidence="1" type="ORF">WCD41_27690</name>
</gene>
<evidence type="ECO:0000313" key="1">
    <source>
        <dbReference type="EMBL" id="MEJ2890272.1"/>
    </source>
</evidence>
<dbReference type="PRINTS" id="PR01397">
    <property type="entry name" value="DHBDHDRGNASE"/>
</dbReference>